<gene>
    <name evidence="1" type="ORF">GCM10010502_14440</name>
    <name evidence="2" type="ORF">HS99_0038220</name>
</gene>
<dbReference type="RefSeq" id="WP_030551943.1">
    <property type="nucleotide sequence ID" value="NZ_BMUB01000003.1"/>
</dbReference>
<dbReference type="AlphaFoldDB" id="A0A1E7MZ39"/>
<accession>A0A1E7MZ39</accession>
<sequence>MSDESGTSHHGLLPERLRQAAKPGTVLLRLATTRSREGALDGAWWPRSRDVGAELPGLVRALTEHLGPVVSVGLDADAWDEVPPSLVIDGRPVHIDRYPVGDDTVIVTRGDRDHFSLLVVPPQAAQEAALAAMARAVEAGGTASARQILVSTGIGSEPPIEAT</sequence>
<comment type="caution">
    <text evidence="2">The sequence shown here is derived from an EMBL/GenBank/DDBJ whole genome shotgun (WGS) entry which is preliminary data.</text>
</comment>
<accession>A0A8H9HH47</accession>
<protein>
    <submittedName>
        <fullName evidence="2">Uncharacterized protein</fullName>
    </submittedName>
</protein>
<keyword evidence="3" id="KW-1185">Reference proteome</keyword>
<dbReference type="EMBL" id="JPRF03000060">
    <property type="protein sequence ID" value="OEV33715.1"/>
    <property type="molecule type" value="Genomic_DNA"/>
</dbReference>
<reference evidence="1" key="5">
    <citation type="submission" date="2020-09" db="EMBL/GenBank/DDBJ databases">
        <authorList>
            <person name="Sun Q."/>
            <person name="Ohkuma M."/>
        </authorList>
    </citation>
    <scope>NUCLEOTIDE SEQUENCE</scope>
    <source>
        <strain evidence="1">JCM 4434</strain>
    </source>
</reference>
<dbReference type="EMBL" id="BMUB01000003">
    <property type="protein sequence ID" value="GGU64765.1"/>
    <property type="molecule type" value="Genomic_DNA"/>
</dbReference>
<organism evidence="2 3">
    <name type="scientific">Kitasatospora aureofaciens</name>
    <name type="common">Streptomyces aureofaciens</name>
    <dbReference type="NCBI Taxonomy" id="1894"/>
    <lineage>
        <taxon>Bacteria</taxon>
        <taxon>Bacillati</taxon>
        <taxon>Actinomycetota</taxon>
        <taxon>Actinomycetes</taxon>
        <taxon>Kitasatosporales</taxon>
        <taxon>Streptomycetaceae</taxon>
        <taxon>Kitasatospora</taxon>
    </lineage>
</organism>
<dbReference type="OrthoDB" id="3785441at2"/>
<reference evidence="2" key="3">
    <citation type="submission" date="2016-08" db="EMBL/GenBank/DDBJ databases">
        <title>Sequencing, Assembly and Comparative Genomics of S. aureofaciens ATCC 10762.</title>
        <authorList>
            <person name="Gradnigo J.S."/>
            <person name="Johnson N."/>
            <person name="Somerville G.A."/>
        </authorList>
    </citation>
    <scope>NUCLEOTIDE SEQUENCE [LARGE SCALE GENOMIC DNA]</scope>
    <source>
        <strain evidence="2">ATCC 10762</strain>
    </source>
</reference>
<reference evidence="2 3" key="2">
    <citation type="submission" date="2014-07" db="EMBL/GenBank/DDBJ databases">
        <authorList>
            <person name="Zhang J.E."/>
            <person name="Yang H."/>
            <person name="Guo J."/>
            <person name="Deng Z."/>
            <person name="Luo H."/>
            <person name="Luo M."/>
            <person name="Zhao B."/>
        </authorList>
    </citation>
    <scope>NUCLEOTIDE SEQUENCE [LARGE SCALE GENOMIC DNA]</scope>
    <source>
        <strain evidence="2">ATCC 10762</strain>
        <strain evidence="3">ATCC 10762 / DSM 40127 / CCM 3239 / JCM 4008 / LMG 5968 / NBRC 12843 / NCIMB 8234 / A-377</strain>
    </source>
</reference>
<dbReference type="GeneID" id="97484599"/>
<evidence type="ECO:0000313" key="1">
    <source>
        <dbReference type="EMBL" id="GGU64765.1"/>
    </source>
</evidence>
<proteinExistence type="predicted"/>
<reference evidence="3" key="4">
    <citation type="submission" date="2016-08" db="EMBL/GenBank/DDBJ databases">
        <title>Sequencing, assembly and comparative genomics of S. aureofaciens ATCC 10762.</title>
        <authorList>
            <person name="Gradnigo J.S."/>
            <person name="Johnson N."/>
            <person name="Somerville G.A."/>
        </authorList>
    </citation>
    <scope>NUCLEOTIDE SEQUENCE [LARGE SCALE GENOMIC DNA]</scope>
    <source>
        <strain evidence="3">ATCC 10762 / DSM 40127 / CCM 3239 / JCM 4008 / LMG 5968 / NBRC 12843 / NCIMB 8234 / A-377</strain>
    </source>
</reference>
<reference evidence="1" key="1">
    <citation type="journal article" date="2014" name="Int. J. Syst. Evol. Microbiol.">
        <title>Complete genome sequence of Corynebacterium casei LMG S-19264T (=DSM 44701T), isolated from a smear-ripened cheese.</title>
        <authorList>
            <consortium name="US DOE Joint Genome Institute (JGI-PGF)"/>
            <person name="Walter F."/>
            <person name="Albersmeier A."/>
            <person name="Kalinowski J."/>
            <person name="Ruckert C."/>
        </authorList>
    </citation>
    <scope>NUCLEOTIDE SEQUENCE</scope>
    <source>
        <strain evidence="1">JCM 4434</strain>
    </source>
</reference>
<evidence type="ECO:0000313" key="2">
    <source>
        <dbReference type="EMBL" id="OEV33715.1"/>
    </source>
</evidence>
<dbReference type="Proteomes" id="UP000610124">
    <property type="component" value="Unassembled WGS sequence"/>
</dbReference>
<dbReference type="KEGG" id="kau:B6264_12485"/>
<name>A0A1E7MZ39_KITAU</name>
<evidence type="ECO:0000313" key="3">
    <source>
        <dbReference type="Proteomes" id="UP000037395"/>
    </source>
</evidence>
<dbReference type="InterPro" id="IPR046036">
    <property type="entry name" value="DUF5994"/>
</dbReference>
<dbReference type="Proteomes" id="UP000037395">
    <property type="component" value="Unassembled WGS sequence"/>
</dbReference>
<dbReference type="Pfam" id="PF19457">
    <property type="entry name" value="DUF5994"/>
    <property type="match status" value="1"/>
</dbReference>